<dbReference type="EMBL" id="ACDE02000023">
    <property type="protein sequence ID" value="EEO41040.2"/>
    <property type="molecule type" value="Genomic_DNA"/>
</dbReference>
<proteinExistence type="predicted"/>
<comment type="caution">
    <text evidence="2">The sequence shown here is derived from an EMBL/GenBank/DDBJ whole genome shotgun (WGS) entry which is preliminary data.</text>
</comment>
<protein>
    <recommendedName>
        <fullName evidence="4">Lipoprotein</fullName>
    </recommendedName>
</protein>
<dbReference type="AlphaFoldDB" id="A0A0M1VX67"/>
<dbReference type="eggNOG" id="ENOG5032SVR">
    <property type="taxonomic scope" value="Bacteria"/>
</dbReference>
<gene>
    <name evidence="2" type="ORF">FSCG_01753</name>
</gene>
<dbReference type="Proteomes" id="UP000004925">
    <property type="component" value="Unassembled WGS sequence"/>
</dbReference>
<organism evidence="2 3">
    <name type="scientific">Fusobacterium vincentii 4_1_13</name>
    <dbReference type="NCBI Taxonomy" id="469606"/>
    <lineage>
        <taxon>Bacteria</taxon>
        <taxon>Fusobacteriati</taxon>
        <taxon>Fusobacteriota</taxon>
        <taxon>Fusobacteriia</taxon>
        <taxon>Fusobacteriales</taxon>
        <taxon>Fusobacteriaceae</taxon>
        <taxon>Fusobacterium</taxon>
    </lineage>
</organism>
<name>A0A0M1VX67_FUSVC</name>
<evidence type="ECO:0000313" key="2">
    <source>
        <dbReference type="EMBL" id="EEO41040.2"/>
    </source>
</evidence>
<reference evidence="2 3" key="1">
    <citation type="submission" date="2011-10" db="EMBL/GenBank/DDBJ databases">
        <title>The Genome Sequence of Fusobacterium sp. 4_1_13.</title>
        <authorList>
            <consortium name="The Broad Institute Genome Sequencing Platform"/>
            <person name="Earl A."/>
            <person name="Ward D."/>
            <person name="Feldgarden M."/>
            <person name="Gevers D."/>
            <person name="Strauss J."/>
            <person name="Ambrose C."/>
            <person name="Allen-Vercoe E."/>
            <person name="Young S.K."/>
            <person name="Zeng Q."/>
            <person name="Gargeya S."/>
            <person name="Fitzgerald M."/>
            <person name="Haas B."/>
            <person name="Abouelleil A."/>
            <person name="Alvarado L."/>
            <person name="Arachchi H.M."/>
            <person name="Berlin A."/>
            <person name="Brown A."/>
            <person name="Chapman S.B."/>
            <person name="Chen Z."/>
            <person name="Dunbar C."/>
            <person name="Freedman E."/>
            <person name="Gearin G."/>
            <person name="Goldberg J."/>
            <person name="Griggs A."/>
            <person name="Gujja S."/>
            <person name="Heiman D."/>
            <person name="Howarth C."/>
            <person name="Larson L."/>
            <person name="Lui A."/>
            <person name="MacDonald P.J."/>
            <person name="Montmayeur A."/>
            <person name="Murphy C."/>
            <person name="Neiman D."/>
            <person name="Pearson M."/>
            <person name="Priest M."/>
            <person name="Roberts A."/>
            <person name="Saif S."/>
            <person name="Shea T."/>
            <person name="Shenoy N."/>
            <person name="Sisk P."/>
            <person name="Stolte C."/>
            <person name="Sykes S."/>
            <person name="Wortman J."/>
            <person name="Nusbaum C."/>
            <person name="Birren B."/>
        </authorList>
    </citation>
    <scope>NUCLEOTIDE SEQUENCE [LARGE SCALE GENOMIC DNA]</scope>
    <source>
        <strain evidence="2 3">4_1_13</strain>
    </source>
</reference>
<dbReference type="PROSITE" id="PS51257">
    <property type="entry name" value="PROKAR_LIPOPROTEIN"/>
    <property type="match status" value="1"/>
</dbReference>
<evidence type="ECO:0008006" key="4">
    <source>
        <dbReference type="Google" id="ProtNLM"/>
    </source>
</evidence>
<feature type="coiled-coil region" evidence="1">
    <location>
        <begin position="26"/>
        <end position="53"/>
    </location>
</feature>
<keyword evidence="1" id="KW-0175">Coiled coil</keyword>
<accession>A0A0M1VX67</accession>
<evidence type="ECO:0000256" key="1">
    <source>
        <dbReference type="SAM" id="Coils"/>
    </source>
</evidence>
<dbReference type="RefSeq" id="WP_008796581.1">
    <property type="nucleotide sequence ID" value="NZ_KQ235738.1"/>
</dbReference>
<evidence type="ECO:0000313" key="3">
    <source>
        <dbReference type="Proteomes" id="UP000004925"/>
    </source>
</evidence>
<sequence length="98" mass="11324">MKKIFILMIMVLGLVACGEKFPYTSQSNKEKMIKELQVAIEKAEKTKDDKDAQVAFEKMGEIIKIVSELEKRSSEGDKKAKEELDKWDKMLKEMKPQV</sequence>